<feature type="domain" description="HTH lysR-type" evidence="5">
    <location>
        <begin position="4"/>
        <end position="61"/>
    </location>
</feature>
<protein>
    <submittedName>
        <fullName evidence="6">DNA-binding transcriptional LysR family regulator</fullName>
    </submittedName>
</protein>
<dbReference type="InterPro" id="IPR050389">
    <property type="entry name" value="LysR-type_TF"/>
</dbReference>
<dbReference type="PROSITE" id="PS50931">
    <property type="entry name" value="HTH_LYSR"/>
    <property type="match status" value="1"/>
</dbReference>
<dbReference type="PANTHER" id="PTHR30118">
    <property type="entry name" value="HTH-TYPE TRANSCRIPTIONAL REGULATOR LEUO-RELATED"/>
    <property type="match status" value="1"/>
</dbReference>
<keyword evidence="4" id="KW-0804">Transcription</keyword>
<dbReference type="InterPro" id="IPR036390">
    <property type="entry name" value="WH_DNA-bd_sf"/>
</dbReference>
<dbReference type="GO" id="GO:0003700">
    <property type="term" value="F:DNA-binding transcription factor activity"/>
    <property type="evidence" value="ECO:0007669"/>
    <property type="project" value="InterPro"/>
</dbReference>
<comment type="similarity">
    <text evidence="1">Belongs to the LysR transcriptional regulatory family.</text>
</comment>
<evidence type="ECO:0000256" key="1">
    <source>
        <dbReference type="ARBA" id="ARBA00009437"/>
    </source>
</evidence>
<keyword evidence="2" id="KW-0805">Transcription regulation</keyword>
<reference evidence="6" key="1">
    <citation type="submission" date="2023-07" db="EMBL/GenBank/DDBJ databases">
        <title>Sorghum-associated microbial communities from plants grown in Nebraska, USA.</title>
        <authorList>
            <person name="Schachtman D."/>
        </authorList>
    </citation>
    <scope>NUCLEOTIDE SEQUENCE</scope>
    <source>
        <strain evidence="6">DS1061</strain>
    </source>
</reference>
<dbReference type="AlphaFoldDB" id="A0AB73ICZ1"/>
<evidence type="ECO:0000256" key="2">
    <source>
        <dbReference type="ARBA" id="ARBA00023015"/>
    </source>
</evidence>
<name>A0AB73ICZ1_9BURK</name>
<gene>
    <name evidence="6" type="ORF">J2793_002693</name>
</gene>
<evidence type="ECO:0000313" key="6">
    <source>
        <dbReference type="EMBL" id="MDP9647247.1"/>
    </source>
</evidence>
<dbReference type="EMBL" id="JAURTK010000003">
    <property type="protein sequence ID" value="MDP9647247.1"/>
    <property type="molecule type" value="Genomic_DNA"/>
</dbReference>
<dbReference type="InterPro" id="IPR000847">
    <property type="entry name" value="LysR_HTH_N"/>
</dbReference>
<dbReference type="Pfam" id="PF00126">
    <property type="entry name" value="HTH_1"/>
    <property type="match status" value="1"/>
</dbReference>
<evidence type="ECO:0000256" key="3">
    <source>
        <dbReference type="ARBA" id="ARBA00023125"/>
    </source>
</evidence>
<dbReference type="Proteomes" id="UP001229486">
    <property type="component" value="Unassembled WGS sequence"/>
</dbReference>
<dbReference type="CDD" id="cd08460">
    <property type="entry name" value="PBP2_DntR_like_1"/>
    <property type="match status" value="1"/>
</dbReference>
<accession>A0AB73ICZ1</accession>
<sequence>MPRVDLNLLPALDALLSERSVTGAARQLNLSVSAMSRTLTRLRTLTGDRLLVQAGRALILTPYAEELRERVSSLTREAEATLGPADRRFDFTTLNRSFVVRAGEGFIDLLGAALMDRIHRAAPGVQLRFTPKPDWAAQPLREGAIDLEIGTVRTTAPEMITRLLFRDRYVGVCRRGHPLLDGTGISLERWSAYGHVHTSRTIAIDAALARLDVQRTVLMEVPTYTSAMQIARQSDLLAVVPHSCLANPFTPDHALANGLDSFELPVRTPAFSVSAIWHPRLDQDPAHRWFRAEVMQVCAAAYPSDSMPPSLCD</sequence>
<evidence type="ECO:0000256" key="4">
    <source>
        <dbReference type="ARBA" id="ARBA00023163"/>
    </source>
</evidence>
<dbReference type="SUPFAM" id="SSF46785">
    <property type="entry name" value="Winged helix' DNA-binding domain"/>
    <property type="match status" value="1"/>
</dbReference>
<dbReference type="RefSeq" id="WP_392393645.1">
    <property type="nucleotide sequence ID" value="NZ_JAURTK010000003.1"/>
</dbReference>
<proteinExistence type="inferred from homology"/>
<comment type="caution">
    <text evidence="6">The sequence shown here is derived from an EMBL/GenBank/DDBJ whole genome shotgun (WGS) entry which is preliminary data.</text>
</comment>
<dbReference type="InterPro" id="IPR036388">
    <property type="entry name" value="WH-like_DNA-bd_sf"/>
</dbReference>
<dbReference type="PANTHER" id="PTHR30118:SF15">
    <property type="entry name" value="TRANSCRIPTIONAL REGULATORY PROTEIN"/>
    <property type="match status" value="1"/>
</dbReference>
<dbReference type="SUPFAM" id="SSF53850">
    <property type="entry name" value="Periplasmic binding protein-like II"/>
    <property type="match status" value="1"/>
</dbReference>
<evidence type="ECO:0000259" key="5">
    <source>
        <dbReference type="PROSITE" id="PS50931"/>
    </source>
</evidence>
<organism evidence="6 7">
    <name type="scientific">Paraburkholderia caledonica</name>
    <dbReference type="NCBI Taxonomy" id="134536"/>
    <lineage>
        <taxon>Bacteria</taxon>
        <taxon>Pseudomonadati</taxon>
        <taxon>Pseudomonadota</taxon>
        <taxon>Betaproteobacteria</taxon>
        <taxon>Burkholderiales</taxon>
        <taxon>Burkholderiaceae</taxon>
        <taxon>Paraburkholderia</taxon>
    </lineage>
</organism>
<dbReference type="Gene3D" id="1.10.10.10">
    <property type="entry name" value="Winged helix-like DNA-binding domain superfamily/Winged helix DNA-binding domain"/>
    <property type="match status" value="1"/>
</dbReference>
<dbReference type="Pfam" id="PF03466">
    <property type="entry name" value="LysR_substrate"/>
    <property type="match status" value="1"/>
</dbReference>
<keyword evidence="3 6" id="KW-0238">DNA-binding</keyword>
<dbReference type="GO" id="GO:0003677">
    <property type="term" value="F:DNA binding"/>
    <property type="evidence" value="ECO:0007669"/>
    <property type="project" value="UniProtKB-KW"/>
</dbReference>
<dbReference type="Gene3D" id="3.40.190.10">
    <property type="entry name" value="Periplasmic binding protein-like II"/>
    <property type="match status" value="2"/>
</dbReference>
<dbReference type="InterPro" id="IPR005119">
    <property type="entry name" value="LysR_subst-bd"/>
</dbReference>
<evidence type="ECO:0000313" key="7">
    <source>
        <dbReference type="Proteomes" id="UP001229486"/>
    </source>
</evidence>